<evidence type="ECO:0000256" key="10">
    <source>
        <dbReference type="ARBA" id="ARBA00022842"/>
    </source>
</evidence>
<keyword evidence="8 15" id="KW-0418">Kinase</keyword>
<reference evidence="15" key="1">
    <citation type="submission" date="2007-03" db="EMBL/GenBank/DDBJ databases">
        <title>Annotation of Culex pipiens quinquefasciatus.</title>
        <authorList>
            <consortium name="The Broad Institute Genome Sequencing Platform"/>
            <person name="Atkinson P.W."/>
            <person name="Hemingway J."/>
            <person name="Christensen B.M."/>
            <person name="Higgs S."/>
            <person name="Kodira C."/>
            <person name="Hannick L."/>
            <person name="Megy K."/>
            <person name="O'Leary S."/>
            <person name="Pearson M."/>
            <person name="Haas B.J."/>
            <person name="Mauceli E."/>
            <person name="Wortman J.R."/>
            <person name="Lee N.H."/>
            <person name="Guigo R."/>
            <person name="Stanke M."/>
            <person name="Alvarado L."/>
            <person name="Amedeo P."/>
            <person name="Antoine C.H."/>
            <person name="Arensburger P."/>
            <person name="Bidwell S.L."/>
            <person name="Crawford M."/>
            <person name="Camaro F."/>
            <person name="Devon K."/>
            <person name="Engels R."/>
            <person name="Hammond M."/>
            <person name="Howarth C."/>
            <person name="Koehrsen M."/>
            <person name="Lawson D."/>
            <person name="Montgomery P."/>
            <person name="Nene V."/>
            <person name="Nusbaum C."/>
            <person name="Puiu D."/>
            <person name="Romero-Severson J."/>
            <person name="Severson D.W."/>
            <person name="Shumway M."/>
            <person name="Sisk P."/>
            <person name="Stolte C."/>
            <person name="Zeng Q."/>
            <person name="Eisenstadt E."/>
            <person name="Fraser-Liggett C."/>
            <person name="Strausberg R."/>
            <person name="Galagan J."/>
            <person name="Birren B."/>
            <person name="Collins F.H."/>
        </authorList>
    </citation>
    <scope>NUCLEOTIDE SEQUENCE [LARGE SCALE GENOMIC DNA]</scope>
    <source>
        <strain evidence="15">JHB</strain>
    </source>
</reference>
<dbReference type="OrthoDB" id="10258631at2759"/>
<dbReference type="InterPro" id="IPR000687">
    <property type="entry name" value="RIO_kinase"/>
</dbReference>
<dbReference type="Gene3D" id="3.30.200.20">
    <property type="entry name" value="Phosphorylase Kinase, domain 1"/>
    <property type="match status" value="1"/>
</dbReference>
<dbReference type="GO" id="GO:0030490">
    <property type="term" value="P:maturation of SSU-rRNA"/>
    <property type="evidence" value="ECO:0007669"/>
    <property type="project" value="TreeGrafter"/>
</dbReference>
<sequence>MTNLSSQCPDANNDRAIELELSQPCELFGVSEILPSPIRIPYNFGKPPQIVAPEVAQFGLKLCRLWQLLPRSTASTRRIINIVSQKPTCPRQFFGELAGVRFDPADLGAFRPSGGQSRLRTTGGCNIYTVGDEEGDPLYLKLHRLGRVCFRNVKDKRDYHGKRHKMSWLYLSRISATREYAYMKALYDRGFPVPRLVDFNRHCLVDGYPLTNFAEVGNVEQLYDDLINLIVRLGNCGVIYGDFNEFNEMITEEDQRPILIYFPQMVSTSHPNAEMYFDRIGTCRAFGICSGRNLSMKLKNIPSLAIWNVRMSWAGRFSALGTDLRRRWRRICTRSITRREVPRKEETYLRTENENPKVEQPKQSRETSNQIGYTLTGECLNLAVGQRDCATDFFAEQICCALRFGGIKTILSYSGNTVRRECHHQFDTTLTVRSATELPR</sequence>
<dbReference type="KEGG" id="cqu:CpipJ_CPIJ013693"/>
<reference evidence="16" key="2">
    <citation type="submission" date="2020-05" db="UniProtKB">
        <authorList>
            <consortium name="EnsemblMetazoa"/>
        </authorList>
    </citation>
    <scope>IDENTIFICATION</scope>
    <source>
        <strain evidence="16">JHB</strain>
    </source>
</reference>
<dbReference type="CDD" id="cd05144">
    <property type="entry name" value="RIO2_C"/>
    <property type="match status" value="1"/>
</dbReference>
<keyword evidence="7" id="KW-0547">Nucleotide-binding</keyword>
<comment type="similarity">
    <text evidence="2">Belongs to the protein kinase superfamily. RIO-type Ser/Thr kinase family.</text>
</comment>
<comment type="cofactor">
    <cofactor evidence="1">
        <name>Mg(2+)</name>
        <dbReference type="ChEBI" id="CHEBI:18420"/>
    </cofactor>
</comment>
<dbReference type="GO" id="GO:0005634">
    <property type="term" value="C:nucleus"/>
    <property type="evidence" value="ECO:0007669"/>
    <property type="project" value="TreeGrafter"/>
</dbReference>
<evidence type="ECO:0000256" key="1">
    <source>
        <dbReference type="ARBA" id="ARBA00001946"/>
    </source>
</evidence>
<evidence type="ECO:0000256" key="9">
    <source>
        <dbReference type="ARBA" id="ARBA00022840"/>
    </source>
</evidence>
<dbReference type="Gene3D" id="1.10.510.10">
    <property type="entry name" value="Transferase(Phosphotransferase) domain 1"/>
    <property type="match status" value="1"/>
</dbReference>
<keyword evidence="4" id="KW-0723">Serine/threonine-protein kinase</keyword>
<evidence type="ECO:0000256" key="7">
    <source>
        <dbReference type="ARBA" id="ARBA00022741"/>
    </source>
</evidence>
<dbReference type="EC" id="2.7.11.1" evidence="3"/>
<evidence type="ECO:0000313" key="17">
    <source>
        <dbReference type="Proteomes" id="UP000002320"/>
    </source>
</evidence>
<dbReference type="STRING" id="7176.B0X304"/>
<dbReference type="EnsemblMetazoa" id="CPIJ013693-RA">
    <property type="protein sequence ID" value="CPIJ013693-PA"/>
    <property type="gene ID" value="CPIJ013693"/>
</dbReference>
<gene>
    <name evidence="16" type="primary">6046898</name>
    <name evidence="15" type="ORF">CpipJ_CPIJ013693</name>
</gene>
<dbReference type="EMBL" id="DS232304">
    <property type="protein sequence ID" value="EDS39506.1"/>
    <property type="molecule type" value="Genomic_DNA"/>
</dbReference>
<dbReference type="AlphaFoldDB" id="B0X304"/>
<evidence type="ECO:0000256" key="4">
    <source>
        <dbReference type="ARBA" id="ARBA00022527"/>
    </source>
</evidence>
<dbReference type="SMART" id="SM00090">
    <property type="entry name" value="RIO"/>
    <property type="match status" value="1"/>
</dbReference>
<dbReference type="Pfam" id="PF01163">
    <property type="entry name" value="RIO1"/>
    <property type="match status" value="1"/>
</dbReference>
<dbReference type="InParanoid" id="B0X304"/>
<dbReference type="PANTHER" id="PTHR45852:SF1">
    <property type="entry name" value="SERINE_THREONINE-PROTEIN KINASE RIO2"/>
    <property type="match status" value="1"/>
</dbReference>
<keyword evidence="5" id="KW-0808">Transferase</keyword>
<accession>B0X304</accession>
<evidence type="ECO:0000313" key="15">
    <source>
        <dbReference type="EMBL" id="EDS39506.1"/>
    </source>
</evidence>
<dbReference type="Proteomes" id="UP000002320">
    <property type="component" value="Unassembled WGS sequence"/>
</dbReference>
<evidence type="ECO:0000256" key="13">
    <source>
        <dbReference type="SAM" id="MobiDB-lite"/>
    </source>
</evidence>
<dbReference type="eggNOG" id="KOG2268">
    <property type="taxonomic scope" value="Eukaryota"/>
</dbReference>
<evidence type="ECO:0000259" key="14">
    <source>
        <dbReference type="SMART" id="SM00090"/>
    </source>
</evidence>
<feature type="region of interest" description="Disordered" evidence="13">
    <location>
        <begin position="347"/>
        <end position="368"/>
    </location>
</feature>
<evidence type="ECO:0000256" key="11">
    <source>
        <dbReference type="ARBA" id="ARBA00047899"/>
    </source>
</evidence>
<evidence type="ECO:0000313" key="16">
    <source>
        <dbReference type="EnsemblMetazoa" id="CPIJ013693-PA"/>
    </source>
</evidence>
<evidence type="ECO:0000256" key="5">
    <source>
        <dbReference type="ARBA" id="ARBA00022679"/>
    </source>
</evidence>
<dbReference type="GO" id="GO:0030688">
    <property type="term" value="C:preribosome, small subunit precursor"/>
    <property type="evidence" value="ECO:0007669"/>
    <property type="project" value="TreeGrafter"/>
</dbReference>
<evidence type="ECO:0000256" key="6">
    <source>
        <dbReference type="ARBA" id="ARBA00022723"/>
    </source>
</evidence>
<keyword evidence="9" id="KW-0067">ATP-binding</keyword>
<dbReference type="GO" id="GO:0046872">
    <property type="term" value="F:metal ion binding"/>
    <property type="evidence" value="ECO:0007669"/>
    <property type="project" value="UniProtKB-KW"/>
</dbReference>
<dbReference type="VEuPathDB" id="VectorBase:CPIJ013693"/>
<dbReference type="InterPro" id="IPR018934">
    <property type="entry name" value="RIO_dom"/>
</dbReference>
<evidence type="ECO:0000256" key="8">
    <source>
        <dbReference type="ARBA" id="ARBA00022777"/>
    </source>
</evidence>
<dbReference type="VEuPathDB" id="VectorBase:CQUJHB001264"/>
<evidence type="ECO:0000256" key="3">
    <source>
        <dbReference type="ARBA" id="ARBA00012513"/>
    </source>
</evidence>
<keyword evidence="17" id="KW-1185">Reference proteome</keyword>
<feature type="compositionally biased region" description="Basic and acidic residues" evidence="13">
    <location>
        <begin position="347"/>
        <end position="365"/>
    </location>
</feature>
<proteinExistence type="inferred from homology"/>
<keyword evidence="10" id="KW-0460">Magnesium</keyword>
<feature type="domain" description="RIO kinase" evidence="14">
    <location>
        <begin position="93"/>
        <end position="303"/>
    </location>
</feature>
<keyword evidence="6" id="KW-0479">Metal-binding</keyword>
<dbReference type="InterPro" id="IPR011009">
    <property type="entry name" value="Kinase-like_dom_sf"/>
</dbReference>
<dbReference type="GO" id="GO:0005524">
    <property type="term" value="F:ATP binding"/>
    <property type="evidence" value="ECO:0007669"/>
    <property type="project" value="UniProtKB-KW"/>
</dbReference>
<evidence type="ECO:0000256" key="2">
    <source>
        <dbReference type="ARBA" id="ARBA00009196"/>
    </source>
</evidence>
<protein>
    <recommendedName>
        <fullName evidence="3">non-specific serine/threonine protein kinase</fullName>
        <ecNumber evidence="3">2.7.11.1</ecNumber>
    </recommendedName>
</protein>
<dbReference type="GO" id="GO:0005829">
    <property type="term" value="C:cytosol"/>
    <property type="evidence" value="ECO:0007669"/>
    <property type="project" value="TreeGrafter"/>
</dbReference>
<name>B0X304_CULQU</name>
<dbReference type="InterPro" id="IPR030484">
    <property type="entry name" value="Rio2"/>
</dbReference>
<dbReference type="FunFam" id="3.30.200.20:FF:000052">
    <property type="entry name" value="Serine/threonine-protein kinase RIO2"/>
    <property type="match status" value="1"/>
</dbReference>
<comment type="catalytic activity">
    <reaction evidence="11">
        <text>L-threonyl-[protein] + ATP = O-phospho-L-threonyl-[protein] + ADP + H(+)</text>
        <dbReference type="Rhea" id="RHEA:46608"/>
        <dbReference type="Rhea" id="RHEA-COMP:11060"/>
        <dbReference type="Rhea" id="RHEA-COMP:11605"/>
        <dbReference type="ChEBI" id="CHEBI:15378"/>
        <dbReference type="ChEBI" id="CHEBI:30013"/>
        <dbReference type="ChEBI" id="CHEBI:30616"/>
        <dbReference type="ChEBI" id="CHEBI:61977"/>
        <dbReference type="ChEBI" id="CHEBI:456216"/>
        <dbReference type="EC" id="2.7.11.1"/>
    </reaction>
</comment>
<dbReference type="HOGENOM" id="CLU_622967_0_0_1"/>
<dbReference type="SUPFAM" id="SSF56112">
    <property type="entry name" value="Protein kinase-like (PK-like)"/>
    <property type="match status" value="1"/>
</dbReference>
<dbReference type="GO" id="GO:0004674">
    <property type="term" value="F:protein serine/threonine kinase activity"/>
    <property type="evidence" value="ECO:0007669"/>
    <property type="project" value="UniProtKB-KW"/>
</dbReference>
<organism>
    <name type="scientific">Culex quinquefasciatus</name>
    <name type="common">Southern house mosquito</name>
    <name type="synonym">Culex pungens</name>
    <dbReference type="NCBI Taxonomy" id="7176"/>
    <lineage>
        <taxon>Eukaryota</taxon>
        <taxon>Metazoa</taxon>
        <taxon>Ecdysozoa</taxon>
        <taxon>Arthropoda</taxon>
        <taxon>Hexapoda</taxon>
        <taxon>Insecta</taxon>
        <taxon>Pterygota</taxon>
        <taxon>Neoptera</taxon>
        <taxon>Endopterygota</taxon>
        <taxon>Diptera</taxon>
        <taxon>Nematocera</taxon>
        <taxon>Culicoidea</taxon>
        <taxon>Culicidae</taxon>
        <taxon>Culicinae</taxon>
        <taxon>Culicini</taxon>
        <taxon>Culex</taxon>
        <taxon>Culex</taxon>
    </lineage>
</organism>
<dbReference type="PANTHER" id="PTHR45852">
    <property type="entry name" value="SER/THR-PROTEIN KINASE RIO2"/>
    <property type="match status" value="1"/>
</dbReference>
<comment type="catalytic activity">
    <reaction evidence="12">
        <text>L-seryl-[protein] + ATP = O-phospho-L-seryl-[protein] + ADP + H(+)</text>
        <dbReference type="Rhea" id="RHEA:17989"/>
        <dbReference type="Rhea" id="RHEA-COMP:9863"/>
        <dbReference type="Rhea" id="RHEA-COMP:11604"/>
        <dbReference type="ChEBI" id="CHEBI:15378"/>
        <dbReference type="ChEBI" id="CHEBI:29999"/>
        <dbReference type="ChEBI" id="CHEBI:30616"/>
        <dbReference type="ChEBI" id="CHEBI:83421"/>
        <dbReference type="ChEBI" id="CHEBI:456216"/>
        <dbReference type="EC" id="2.7.11.1"/>
    </reaction>
</comment>
<evidence type="ECO:0000256" key="12">
    <source>
        <dbReference type="ARBA" id="ARBA00048679"/>
    </source>
</evidence>